<evidence type="ECO:0000313" key="2">
    <source>
        <dbReference type="Proteomes" id="UP000095287"/>
    </source>
</evidence>
<accession>A0A1I8AP97</accession>
<dbReference type="InterPro" id="IPR023780">
    <property type="entry name" value="Chromo_domain"/>
</dbReference>
<dbReference type="CDD" id="cd00024">
    <property type="entry name" value="CD_CSD"/>
    <property type="match status" value="1"/>
</dbReference>
<proteinExistence type="predicted"/>
<dbReference type="SUPFAM" id="SSF54160">
    <property type="entry name" value="Chromo domain-like"/>
    <property type="match status" value="1"/>
</dbReference>
<protein>
    <submittedName>
        <fullName evidence="3">Chromo domain-containing protein</fullName>
    </submittedName>
</protein>
<dbReference type="InterPro" id="IPR016197">
    <property type="entry name" value="Chromo-like_dom_sf"/>
</dbReference>
<dbReference type="Pfam" id="PF00385">
    <property type="entry name" value="Chromo"/>
    <property type="match status" value="1"/>
</dbReference>
<organism evidence="2 3">
    <name type="scientific">Steinernema glaseri</name>
    <dbReference type="NCBI Taxonomy" id="37863"/>
    <lineage>
        <taxon>Eukaryota</taxon>
        <taxon>Metazoa</taxon>
        <taxon>Ecdysozoa</taxon>
        <taxon>Nematoda</taxon>
        <taxon>Chromadorea</taxon>
        <taxon>Rhabditida</taxon>
        <taxon>Tylenchina</taxon>
        <taxon>Panagrolaimomorpha</taxon>
        <taxon>Strongyloidoidea</taxon>
        <taxon>Steinernematidae</taxon>
        <taxon>Steinernema</taxon>
    </lineage>
</organism>
<dbReference type="InterPro" id="IPR000953">
    <property type="entry name" value="Chromo/chromo_shadow_dom"/>
</dbReference>
<dbReference type="Proteomes" id="UP000095287">
    <property type="component" value="Unplaced"/>
</dbReference>
<dbReference type="WBParaSite" id="L893_g7822.t1">
    <property type="protein sequence ID" value="L893_g7822.t1"/>
    <property type="gene ID" value="L893_g7822"/>
</dbReference>
<name>A0A1I8AP97_9BILA</name>
<dbReference type="AlphaFoldDB" id="A0A1I8AP97"/>
<feature type="domain" description="Chromo" evidence="1">
    <location>
        <begin position="52"/>
        <end position="95"/>
    </location>
</feature>
<dbReference type="PANTHER" id="PTHR46585:SF1">
    <property type="entry name" value="CHROMO DOMAIN-CONTAINING PROTEIN"/>
    <property type="match status" value="1"/>
</dbReference>
<evidence type="ECO:0000259" key="1">
    <source>
        <dbReference type="PROSITE" id="PS50013"/>
    </source>
</evidence>
<keyword evidence="2" id="KW-1185">Reference proteome</keyword>
<reference evidence="3" key="1">
    <citation type="submission" date="2016-11" db="UniProtKB">
        <authorList>
            <consortium name="WormBaseParasite"/>
        </authorList>
    </citation>
    <scope>IDENTIFICATION</scope>
</reference>
<dbReference type="Gene3D" id="2.40.50.40">
    <property type="match status" value="1"/>
</dbReference>
<dbReference type="PROSITE" id="PS50013">
    <property type="entry name" value="CHROMO_2"/>
    <property type="match status" value="1"/>
</dbReference>
<evidence type="ECO:0000313" key="3">
    <source>
        <dbReference type="WBParaSite" id="L893_g7822.t1"/>
    </source>
</evidence>
<dbReference type="PANTHER" id="PTHR46585">
    <property type="entry name" value="INTEGRASE CORE DOMAIN CONTAINING PROTEIN"/>
    <property type="match status" value="1"/>
</dbReference>
<sequence length="95" mass="11587">MPNFTYEIFFIKERLPRNPPVYRITDFTKQETIDGVYYEQELIKVCTRDKAYRIEKILKTRKINDKKEYFVKFLGYRDVHNAWIKEEDLVSIADT</sequence>